<comment type="catalytic activity">
    <reaction evidence="1">
        <text>Hydrolysis of terminal non-reducing beta-D-galactose residues in beta-D-galactosides.</text>
        <dbReference type="EC" id="3.2.1.23"/>
    </reaction>
</comment>
<dbReference type="InterPro" id="IPR004199">
    <property type="entry name" value="B-gal_small/dom_5"/>
</dbReference>
<dbReference type="Pfam" id="PF13385">
    <property type="entry name" value="Laminin_G_3"/>
    <property type="match status" value="1"/>
</dbReference>
<dbReference type="InterPro" id="IPR036156">
    <property type="entry name" value="Beta-gal/glucu_dom_sf"/>
</dbReference>
<dbReference type="GO" id="GO:0016787">
    <property type="term" value="F:hydrolase activity"/>
    <property type="evidence" value="ECO:0007669"/>
    <property type="project" value="UniProtKB-KW"/>
</dbReference>
<dbReference type="PANTHER" id="PTHR46323">
    <property type="entry name" value="BETA-GALACTOSIDASE"/>
    <property type="match status" value="1"/>
</dbReference>
<dbReference type="Pfam" id="PF02929">
    <property type="entry name" value="Bgal_small_N"/>
    <property type="match status" value="1"/>
</dbReference>
<gene>
    <name evidence="14" type="ORF">GCM10022226_08240</name>
</gene>
<evidence type="ECO:0000256" key="2">
    <source>
        <dbReference type="ARBA" id="ARBA00007401"/>
    </source>
</evidence>
<keyword evidence="6" id="KW-1015">Disulfide bond</keyword>
<keyword evidence="7" id="KW-0326">Glycosidase</keyword>
<dbReference type="InterPro" id="IPR006103">
    <property type="entry name" value="Glyco_hydro_2_cat"/>
</dbReference>
<dbReference type="Gene3D" id="3.20.20.80">
    <property type="entry name" value="Glycosidases"/>
    <property type="match status" value="1"/>
</dbReference>
<dbReference type="Pfam" id="PF00703">
    <property type="entry name" value="Glyco_hydro_2"/>
    <property type="match status" value="1"/>
</dbReference>
<feature type="domain" description="Beta galactosidase small chain/" evidence="13">
    <location>
        <begin position="991"/>
        <end position="1272"/>
    </location>
</feature>
<dbReference type="Pfam" id="PF02837">
    <property type="entry name" value="Glyco_hydro_2_N"/>
    <property type="match status" value="1"/>
</dbReference>
<dbReference type="SMART" id="SM00776">
    <property type="entry name" value="NPCBM"/>
    <property type="match status" value="1"/>
</dbReference>
<protein>
    <recommendedName>
        <fullName evidence="3">beta-galactosidase</fullName>
        <ecNumber evidence="3">3.2.1.23</ecNumber>
    </recommendedName>
    <alternativeName>
        <fullName evidence="8">Lactase</fullName>
    </alternativeName>
</protein>
<dbReference type="SUPFAM" id="SSF49899">
    <property type="entry name" value="Concanavalin A-like lectins/glucanases"/>
    <property type="match status" value="1"/>
</dbReference>
<dbReference type="InterPro" id="IPR013783">
    <property type="entry name" value="Ig-like_fold"/>
</dbReference>
<evidence type="ECO:0000256" key="8">
    <source>
        <dbReference type="ARBA" id="ARBA00032230"/>
    </source>
</evidence>
<evidence type="ECO:0000259" key="11">
    <source>
        <dbReference type="SMART" id="SM00560"/>
    </source>
</evidence>
<evidence type="ECO:0000256" key="3">
    <source>
        <dbReference type="ARBA" id="ARBA00012756"/>
    </source>
</evidence>
<dbReference type="Pfam" id="PF16353">
    <property type="entry name" value="LacZ_4"/>
    <property type="match status" value="1"/>
</dbReference>
<dbReference type="InterPro" id="IPR011013">
    <property type="entry name" value="Gal_mutarotase_sf_dom"/>
</dbReference>
<keyword evidence="5 14" id="KW-0378">Hydrolase</keyword>
<dbReference type="Gene3D" id="2.60.120.260">
    <property type="entry name" value="Galactose-binding domain-like"/>
    <property type="match status" value="1"/>
</dbReference>
<evidence type="ECO:0000259" key="12">
    <source>
        <dbReference type="SMART" id="SM00776"/>
    </source>
</evidence>
<dbReference type="InterPro" id="IPR038637">
    <property type="entry name" value="NPCBM_sf"/>
</dbReference>
<evidence type="ECO:0000256" key="7">
    <source>
        <dbReference type="ARBA" id="ARBA00023295"/>
    </source>
</evidence>
<evidence type="ECO:0000313" key="14">
    <source>
        <dbReference type="EMBL" id="GAA3791588.1"/>
    </source>
</evidence>
<evidence type="ECO:0000256" key="4">
    <source>
        <dbReference type="ARBA" id="ARBA00022729"/>
    </source>
</evidence>
<dbReference type="InterPro" id="IPR017853">
    <property type="entry name" value="GH"/>
</dbReference>
<organism evidence="14 15">
    <name type="scientific">Sphaerisporangium flaviroseum</name>
    <dbReference type="NCBI Taxonomy" id="509199"/>
    <lineage>
        <taxon>Bacteria</taxon>
        <taxon>Bacillati</taxon>
        <taxon>Actinomycetota</taxon>
        <taxon>Actinomycetes</taxon>
        <taxon>Streptosporangiales</taxon>
        <taxon>Streptosporangiaceae</taxon>
        <taxon>Sphaerisporangium</taxon>
    </lineage>
</organism>
<dbReference type="Pfam" id="PF08305">
    <property type="entry name" value="NPCBM"/>
    <property type="match status" value="1"/>
</dbReference>
<evidence type="ECO:0000256" key="10">
    <source>
        <dbReference type="SAM" id="SignalP"/>
    </source>
</evidence>
<evidence type="ECO:0000256" key="5">
    <source>
        <dbReference type="ARBA" id="ARBA00022801"/>
    </source>
</evidence>
<dbReference type="InterPro" id="IPR006101">
    <property type="entry name" value="Glyco_hydro_2"/>
</dbReference>
<dbReference type="SUPFAM" id="SSF74650">
    <property type="entry name" value="Galactose mutarotase-like"/>
    <property type="match status" value="1"/>
</dbReference>
<keyword evidence="15" id="KW-1185">Reference proteome</keyword>
<reference evidence="15" key="1">
    <citation type="journal article" date="2019" name="Int. J. Syst. Evol. Microbiol.">
        <title>The Global Catalogue of Microorganisms (GCM) 10K type strain sequencing project: providing services to taxonomists for standard genome sequencing and annotation.</title>
        <authorList>
            <consortium name="The Broad Institute Genomics Platform"/>
            <consortium name="The Broad Institute Genome Sequencing Center for Infectious Disease"/>
            <person name="Wu L."/>
            <person name="Ma J."/>
        </authorList>
    </citation>
    <scope>NUCLEOTIDE SEQUENCE [LARGE SCALE GENOMIC DNA]</scope>
    <source>
        <strain evidence="15">JCM 16908</strain>
    </source>
</reference>
<dbReference type="Gene3D" id="2.60.40.10">
    <property type="entry name" value="Immunoglobulins"/>
    <property type="match status" value="3"/>
</dbReference>
<dbReference type="InterPro" id="IPR006558">
    <property type="entry name" value="LamG-like"/>
</dbReference>
<dbReference type="InterPro" id="IPR013222">
    <property type="entry name" value="Glyco_hyd_98_carb-bd"/>
</dbReference>
<feature type="signal peptide" evidence="10">
    <location>
        <begin position="1"/>
        <end position="26"/>
    </location>
</feature>
<feature type="chain" id="PRO_5045988555" description="beta-galactosidase" evidence="10">
    <location>
        <begin position="27"/>
        <end position="1548"/>
    </location>
</feature>
<dbReference type="Gene3D" id="2.70.98.10">
    <property type="match status" value="1"/>
</dbReference>
<feature type="domain" description="Glycosyl hydrolase family 98 putative carbohydrate-binding module" evidence="12">
    <location>
        <begin position="1401"/>
        <end position="1546"/>
    </location>
</feature>
<feature type="region of interest" description="Disordered" evidence="9">
    <location>
        <begin position="27"/>
        <end position="52"/>
    </location>
</feature>
<sequence>MVKSGGCVVTLLALLSFFLVAPSASATGSPDLAGSSGTVTAPVPPDGGPATAEDVYRYLEDPQMVGEGQEPPHTLLRPYADARGAAGDIAQHSARSPWIASLDGDWRLKIADRPEEVPEGFHTAGFDVSRWPKATVPHTWQSDFIDHPMFRNIPEEIWPDDPPKIPRDVNPTGAYVRDFDVARTWSGQRVFLRFEGVTSGYFVWINGRYIGYDQGGYTPAEFDVTDAVREGSNRVAVQVHRWGSGSYLEDVDQWRYSGIFREVWLYATPQTRLSDAYVTTDLDARYENATLTARVDLARAAADAPGRYTVRGTLMDARGTKVTTVSEQVEVTGATARATLTTQVAGPAKWSADAPNLYALVLELLGPDGKVLHTTAEAVGFREVEVRDRQILVNGARILIKGTNRAETDPDTGRHLTRDAQRRDVELMKSLHINAVRTSHYPSDPYLYDLADRQGLWIADEVDIETHAHESCPRVCLADKPEWQAAFADRFGAMVARDRNHPSVIIWDTGNEAGLGAAHYAMATWADANEPTRLLYHQSNSPNGDAPYADVWGPRYPTPGYVESIGTTTNRPVVFGEYAHAMGNGLGNFDRFWDLIRRYPALQGGFIWDWAEANLRQPLVFTPDSSRNHVQAFLVGKPGTAQGRRGQAVDLSSLDDFVNVFRDRRLDITGTAVTLDAWVQPGRWAGSFPIVTKGRGYALQMRDERTLEFGVTADGGWAATGAPVPDDWYGSWHRVTGVYDGAALRLFIDGSQVATAARSGALDPGLYEVNIGRNAETQQDNYGGGRLGRGVVDDVRVYATALPADTLAAGADPAREAVLALDFDRFERRGDFLSLGLSLSGTDGLVGSDRYLQPETVEMAWAHAPVRFTSADPATGRVRVTNEQPAGALEVKVRWSLEEAGRTLRSGTRELRLGPSESVDLDLGAAPANPQDRQRWLRVEALPVKPSAWAPKGWRYGWNQFAVGGRVVPGVLPPAGDDAAPSSRRDGDVVVVSGKGWTYRFDTKAGTLTSMDSGGRKLLHAGPRLDAYRPPTSNETYDWGTADRVIWHRLGLDRLRTEVTGVETSTSGGAVVVEVRSTVAGQGTADRLSFEQTMTYGVDAQGTITLRHRVVPHGSGLGALPYLPRMGVQLQVPGSMRQLAWYGRGPHETYNDRHSGAFTGVWRSDVDKEYVRYSRPQAYGNHTGARWATMNDGRDAGLLVGRTDGDLDVSVTPYDELDRAEYDFQLPLVRNDGWVTLHAAVGETGMGETPNSVLDEFRVPATRAHDYTLTLRPLTGKEIRAGGVPDSQAAAPCPPDVTVTGDGSVEPGRPEQVTVTVSARCADGLRDAKAVLAAPPGWTVTPATADLGPVAQGTPVEAVFSVTPPADTDYGDYDLTATVTATSAGHPVSVRAVTSVRAPLPAGDRWVSDLEFTATENGWGPVERDQSNGEQAAGDGRRLSIGGTTYEKGIGAHATSRVAVGLGSRCTSFRADVGVDDEMGASGSVAFEVWVDGERRASTGVLTGAGGAQSLSVNVTGGELLELKVTDGGDGIGADHGDWGGARLACSS</sequence>
<keyword evidence="4 10" id="KW-0732">Signal</keyword>
<dbReference type="Gene3D" id="2.60.120.1060">
    <property type="entry name" value="NPCBM/NEW2 domain"/>
    <property type="match status" value="1"/>
</dbReference>
<dbReference type="EC" id="3.2.1.23" evidence="3"/>
<name>A0ABP7HFK4_9ACTN</name>
<dbReference type="EMBL" id="BAAAZR010000001">
    <property type="protein sequence ID" value="GAA3791588.1"/>
    <property type="molecule type" value="Genomic_DNA"/>
</dbReference>
<evidence type="ECO:0000256" key="1">
    <source>
        <dbReference type="ARBA" id="ARBA00001412"/>
    </source>
</evidence>
<evidence type="ECO:0000259" key="13">
    <source>
        <dbReference type="SMART" id="SM01038"/>
    </source>
</evidence>
<dbReference type="SUPFAM" id="SSF49303">
    <property type="entry name" value="beta-Galactosidase/glucuronidase domain"/>
    <property type="match status" value="2"/>
</dbReference>
<dbReference type="InterPro" id="IPR006102">
    <property type="entry name" value="Ig-like_GH2"/>
</dbReference>
<dbReference type="InterPro" id="IPR032312">
    <property type="entry name" value="LacZ_4"/>
</dbReference>
<proteinExistence type="inferred from homology"/>
<dbReference type="InterPro" id="IPR018905">
    <property type="entry name" value="A-galactase_NEW3"/>
</dbReference>
<dbReference type="SMART" id="SM01038">
    <property type="entry name" value="Bgal_small_N"/>
    <property type="match status" value="1"/>
</dbReference>
<dbReference type="InterPro" id="IPR050347">
    <property type="entry name" value="Bact_Beta-galactosidase"/>
</dbReference>
<evidence type="ECO:0000256" key="9">
    <source>
        <dbReference type="SAM" id="MobiDB-lite"/>
    </source>
</evidence>
<feature type="domain" description="LamG-like jellyroll fold" evidence="11">
    <location>
        <begin position="671"/>
        <end position="805"/>
    </location>
</feature>
<dbReference type="Proteomes" id="UP001500888">
    <property type="component" value="Unassembled WGS sequence"/>
</dbReference>
<evidence type="ECO:0000313" key="15">
    <source>
        <dbReference type="Proteomes" id="UP001500888"/>
    </source>
</evidence>
<dbReference type="Pfam" id="PF10633">
    <property type="entry name" value="NPCBM_assoc"/>
    <property type="match status" value="1"/>
</dbReference>
<dbReference type="InterPro" id="IPR008979">
    <property type="entry name" value="Galactose-bd-like_sf"/>
</dbReference>
<comment type="caution">
    <text evidence="14">The sequence shown here is derived from an EMBL/GenBank/DDBJ whole genome shotgun (WGS) entry which is preliminary data.</text>
</comment>
<dbReference type="SUPFAM" id="SSF49785">
    <property type="entry name" value="Galactose-binding domain-like"/>
    <property type="match status" value="2"/>
</dbReference>
<dbReference type="InterPro" id="IPR006104">
    <property type="entry name" value="Glyco_hydro_2_N"/>
</dbReference>
<comment type="similarity">
    <text evidence="2">Belongs to the glycosyl hydrolase 2 family.</text>
</comment>
<dbReference type="SUPFAM" id="SSF51445">
    <property type="entry name" value="(Trans)glycosidases"/>
    <property type="match status" value="1"/>
</dbReference>
<dbReference type="PRINTS" id="PR00132">
    <property type="entry name" value="GLHYDRLASE2"/>
</dbReference>
<dbReference type="Pfam" id="PF02836">
    <property type="entry name" value="Glyco_hydro_2_C"/>
    <property type="match status" value="1"/>
</dbReference>
<evidence type="ECO:0000256" key="6">
    <source>
        <dbReference type="ARBA" id="ARBA00023157"/>
    </source>
</evidence>
<dbReference type="Gene3D" id="2.60.120.200">
    <property type="match status" value="1"/>
</dbReference>
<dbReference type="InterPro" id="IPR014718">
    <property type="entry name" value="GH-type_carb-bd"/>
</dbReference>
<dbReference type="PANTHER" id="PTHR46323:SF2">
    <property type="entry name" value="BETA-GALACTOSIDASE"/>
    <property type="match status" value="1"/>
</dbReference>
<dbReference type="SMART" id="SM00560">
    <property type="entry name" value="LamGL"/>
    <property type="match status" value="1"/>
</dbReference>
<accession>A0ABP7HFK4</accession>
<dbReference type="InterPro" id="IPR013320">
    <property type="entry name" value="ConA-like_dom_sf"/>
</dbReference>
<feature type="region of interest" description="Disordered" evidence="9">
    <location>
        <begin position="1417"/>
        <end position="1436"/>
    </location>
</feature>